<dbReference type="InterPro" id="IPR011124">
    <property type="entry name" value="Znf_CW"/>
</dbReference>
<comment type="subcellular location">
    <subcellularLocation>
        <location evidence="1">Nucleus</location>
    </subcellularLocation>
</comment>
<feature type="region of interest" description="Disordered" evidence="9">
    <location>
        <begin position="849"/>
        <end position="887"/>
    </location>
</feature>
<evidence type="ECO:0000256" key="2">
    <source>
        <dbReference type="ARBA" id="ARBA00022723"/>
    </source>
</evidence>
<dbReference type="InterPro" id="IPR057743">
    <property type="entry name" value="Zfn_VAL1-3_N"/>
</dbReference>
<dbReference type="EMBL" id="PKPP01000068">
    <property type="protein sequence ID" value="PWA98424.1"/>
    <property type="molecule type" value="Genomic_DNA"/>
</dbReference>
<evidence type="ECO:0000256" key="4">
    <source>
        <dbReference type="ARBA" id="ARBA00022833"/>
    </source>
</evidence>
<evidence type="ECO:0000256" key="1">
    <source>
        <dbReference type="ARBA" id="ARBA00004123"/>
    </source>
</evidence>
<dbReference type="PROSITE" id="PS50863">
    <property type="entry name" value="B3"/>
    <property type="match status" value="1"/>
</dbReference>
<evidence type="ECO:0000256" key="9">
    <source>
        <dbReference type="SAM" id="MobiDB-lite"/>
    </source>
</evidence>
<dbReference type="PANTHER" id="PTHR46245:SF3">
    <property type="entry name" value="B3 DOMAIN-CONTAINING TRANSCRIPTION REPRESSOR VAL1"/>
    <property type="match status" value="1"/>
</dbReference>
<dbReference type="Pfam" id="PF25813">
    <property type="entry name" value="zf_VAL1_N"/>
    <property type="match status" value="2"/>
</dbReference>
<keyword evidence="8" id="KW-0539">Nucleus</keyword>
<dbReference type="STRING" id="35608.A0A2U1QK84"/>
<feature type="compositionally biased region" description="Basic and acidic residues" evidence="9">
    <location>
        <begin position="875"/>
        <end position="887"/>
    </location>
</feature>
<evidence type="ECO:0000256" key="7">
    <source>
        <dbReference type="ARBA" id="ARBA00023163"/>
    </source>
</evidence>
<dbReference type="InterPro" id="IPR015300">
    <property type="entry name" value="DNA-bd_pseudobarrel_sf"/>
</dbReference>
<dbReference type="GO" id="GO:0003677">
    <property type="term" value="F:DNA binding"/>
    <property type="evidence" value="ECO:0007669"/>
    <property type="project" value="UniProtKB-KW"/>
</dbReference>
<keyword evidence="7" id="KW-0804">Transcription</keyword>
<feature type="domain" description="CW-type" evidence="11">
    <location>
        <begin position="612"/>
        <end position="662"/>
    </location>
</feature>
<evidence type="ECO:0000256" key="8">
    <source>
        <dbReference type="ARBA" id="ARBA00023242"/>
    </source>
</evidence>
<dbReference type="PANTHER" id="PTHR46245">
    <property type="entry name" value="B3 DOMAIN-CONTAINING PROTEIN OS07G0563300"/>
    <property type="match status" value="1"/>
</dbReference>
<feature type="compositionally biased region" description="Low complexity" evidence="9">
    <location>
        <begin position="852"/>
        <end position="870"/>
    </location>
</feature>
<sequence length="887" mass="97236">MSKICMNGLCGAQSSPQWKRGWPMKSGGFATLCYSCGNAYDHVKYCERFHLNEPGWRECKFCEKPIHCGCVVSKYLHECLDLGGISCLKNAYDHVKYCERFHLNEPGWRECKFCEKPIHCGCVVSKYLHECLDLGGISCLKCIRARGTQALKPMQFLMASDNPDELVASCQRWGSNYHSDSPNGFLPFSGPWHPSSISNRVNGGASVDKGNITQLNEAIEKHQSSPLTPSIGLQIKQDENRFSSSKDSGKIFSSTSSLFATPDNGLKALYEAIPQPSINYSLSNALATTKSPVLPNPNGAVDGRESEKVPSFKQGQRSRLTFTKPSKSGVSIRSPANKGTGSDNRVARPPAEGKGRSQLLPRYWPKMTDQELLQISGDLKSDCTITPLFEKVLSASDAGRIGRLVLPKACAEAYFPTINSSEGLPIRIQDVKGKEWTFQFRFWPNNNSRMYVLEGVTPCIQNLELQAGDTVIFSRLNPGEKLVVGCRKAAVAADAQEGKTPAANGVAGGTSGGNGNLTTKKEHESTANGVTPQKPVMQEKKKTRNIGPKNKRLLIHNEDAMELKVTWEEAHELLRPSPTSKPTISMIEDCEFEEYDEPPVFGKKTIFTVDASGSQEQWGQCDSCSRWRRLPADVLLPPKWTCTENVWDPDRCSCSAPDEISTKDLERIFKSGKDFKKRKLTEAKVVQEQQAPCGLDALASAAVLGETLGELGESSSGPTTKHPRHRPGCTCIVCIQPPSGKGKHKPNCFCNVCLTVKRRFKTMMLRKKKRLSDEAAQKSLANGIVISDGNEIEVELGESSGKGGQLDLNCDPDKDEEMLMVDAAAAANASGIPLEWQNVLEVLVPCSQSKATTETEGPPTQPPIEETPGPVDETVEQKDEKVVEDGQ</sequence>
<keyword evidence="5" id="KW-0805">Transcription regulation</keyword>
<keyword evidence="6" id="KW-0238">DNA-binding</keyword>
<accession>A0A2U1QK84</accession>
<dbReference type="SMART" id="SM01019">
    <property type="entry name" value="B3"/>
    <property type="match status" value="1"/>
</dbReference>
<feature type="compositionally biased region" description="Polar residues" evidence="9">
    <location>
        <begin position="313"/>
        <end position="331"/>
    </location>
</feature>
<protein>
    <submittedName>
        <fullName evidence="12">B3 DNA binding domain-containing protein</fullName>
    </submittedName>
</protein>
<dbReference type="GO" id="GO:0005634">
    <property type="term" value="C:nucleus"/>
    <property type="evidence" value="ECO:0007669"/>
    <property type="project" value="UniProtKB-SubCell"/>
</dbReference>
<dbReference type="AlphaFoldDB" id="A0A2U1QK84"/>
<dbReference type="InterPro" id="IPR003340">
    <property type="entry name" value="B3_DNA-bd"/>
</dbReference>
<dbReference type="Gene3D" id="2.40.330.10">
    <property type="entry name" value="DNA-binding pseudobarrel domain"/>
    <property type="match status" value="1"/>
</dbReference>
<dbReference type="GO" id="GO:0006355">
    <property type="term" value="P:regulation of DNA-templated transcription"/>
    <property type="evidence" value="ECO:0007669"/>
    <property type="project" value="UniProtKB-ARBA"/>
</dbReference>
<feature type="domain" description="TF-B3" evidence="10">
    <location>
        <begin position="389"/>
        <end position="490"/>
    </location>
</feature>
<dbReference type="Gene3D" id="3.30.40.100">
    <property type="match status" value="1"/>
</dbReference>
<dbReference type="FunFam" id="2.40.330.10:FF:000006">
    <property type="entry name" value="B3 domain-containing transcription repressor VAL1"/>
    <property type="match status" value="1"/>
</dbReference>
<keyword evidence="2" id="KW-0479">Metal-binding</keyword>
<dbReference type="PROSITE" id="PS51050">
    <property type="entry name" value="ZF_CW"/>
    <property type="match status" value="1"/>
</dbReference>
<dbReference type="Pfam" id="PF02362">
    <property type="entry name" value="B3"/>
    <property type="match status" value="1"/>
</dbReference>
<evidence type="ECO:0000256" key="3">
    <source>
        <dbReference type="ARBA" id="ARBA00022771"/>
    </source>
</evidence>
<keyword evidence="13" id="KW-1185">Reference proteome</keyword>
<evidence type="ECO:0000256" key="6">
    <source>
        <dbReference type="ARBA" id="ARBA00023125"/>
    </source>
</evidence>
<dbReference type="SUPFAM" id="SSF101936">
    <property type="entry name" value="DNA-binding pseudobarrel domain"/>
    <property type="match status" value="1"/>
</dbReference>
<proteinExistence type="predicted"/>
<comment type="caution">
    <text evidence="12">The sequence shown here is derived from an EMBL/GenBank/DDBJ whole genome shotgun (WGS) entry which is preliminary data.</text>
</comment>
<dbReference type="CDD" id="cd10017">
    <property type="entry name" value="B3_DNA"/>
    <property type="match status" value="1"/>
</dbReference>
<dbReference type="Pfam" id="PF07496">
    <property type="entry name" value="zf-CW"/>
    <property type="match status" value="1"/>
</dbReference>
<keyword evidence="3" id="KW-0863">Zinc-finger</keyword>
<keyword evidence="4" id="KW-0862">Zinc</keyword>
<evidence type="ECO:0000256" key="5">
    <source>
        <dbReference type="ARBA" id="ARBA00023015"/>
    </source>
</evidence>
<evidence type="ECO:0000259" key="11">
    <source>
        <dbReference type="PROSITE" id="PS51050"/>
    </source>
</evidence>
<evidence type="ECO:0000313" key="13">
    <source>
        <dbReference type="Proteomes" id="UP000245207"/>
    </source>
</evidence>
<feature type="region of interest" description="Disordered" evidence="9">
    <location>
        <begin position="291"/>
        <end position="359"/>
    </location>
</feature>
<name>A0A2U1QK84_ARTAN</name>
<feature type="region of interest" description="Disordered" evidence="9">
    <location>
        <begin position="495"/>
        <end position="545"/>
    </location>
</feature>
<reference evidence="12 13" key="1">
    <citation type="journal article" date="2018" name="Mol. Plant">
        <title>The genome of Artemisia annua provides insight into the evolution of Asteraceae family and artemisinin biosynthesis.</title>
        <authorList>
            <person name="Shen Q."/>
            <person name="Zhang L."/>
            <person name="Liao Z."/>
            <person name="Wang S."/>
            <person name="Yan T."/>
            <person name="Shi P."/>
            <person name="Liu M."/>
            <person name="Fu X."/>
            <person name="Pan Q."/>
            <person name="Wang Y."/>
            <person name="Lv Z."/>
            <person name="Lu X."/>
            <person name="Zhang F."/>
            <person name="Jiang W."/>
            <person name="Ma Y."/>
            <person name="Chen M."/>
            <person name="Hao X."/>
            <person name="Li L."/>
            <person name="Tang Y."/>
            <person name="Lv G."/>
            <person name="Zhou Y."/>
            <person name="Sun X."/>
            <person name="Brodelius P.E."/>
            <person name="Rose J.K.C."/>
            <person name="Tang K."/>
        </authorList>
    </citation>
    <scope>NUCLEOTIDE SEQUENCE [LARGE SCALE GENOMIC DNA]</scope>
    <source>
        <strain evidence="13">cv. Huhao1</strain>
        <tissue evidence="12">Leaf</tissue>
    </source>
</reference>
<evidence type="ECO:0000259" key="10">
    <source>
        <dbReference type="PROSITE" id="PS50863"/>
    </source>
</evidence>
<gene>
    <name evidence="12" type="ORF">CTI12_AA019390</name>
</gene>
<organism evidence="12 13">
    <name type="scientific">Artemisia annua</name>
    <name type="common">Sweet wormwood</name>
    <dbReference type="NCBI Taxonomy" id="35608"/>
    <lineage>
        <taxon>Eukaryota</taxon>
        <taxon>Viridiplantae</taxon>
        <taxon>Streptophyta</taxon>
        <taxon>Embryophyta</taxon>
        <taxon>Tracheophyta</taxon>
        <taxon>Spermatophyta</taxon>
        <taxon>Magnoliopsida</taxon>
        <taxon>eudicotyledons</taxon>
        <taxon>Gunneridae</taxon>
        <taxon>Pentapetalae</taxon>
        <taxon>asterids</taxon>
        <taxon>campanulids</taxon>
        <taxon>Asterales</taxon>
        <taxon>Asteraceae</taxon>
        <taxon>Asteroideae</taxon>
        <taxon>Anthemideae</taxon>
        <taxon>Artemisiinae</taxon>
        <taxon>Artemisia</taxon>
    </lineage>
</organism>
<dbReference type="Proteomes" id="UP000245207">
    <property type="component" value="Unassembled WGS sequence"/>
</dbReference>
<dbReference type="OrthoDB" id="757982at2759"/>
<feature type="compositionally biased region" description="Gly residues" evidence="9">
    <location>
        <begin position="506"/>
        <end position="515"/>
    </location>
</feature>
<evidence type="ECO:0000313" key="12">
    <source>
        <dbReference type="EMBL" id="PWA98424.1"/>
    </source>
</evidence>
<dbReference type="GO" id="GO:0008270">
    <property type="term" value="F:zinc ion binding"/>
    <property type="evidence" value="ECO:0007669"/>
    <property type="project" value="UniProtKB-KW"/>
</dbReference>